<name>A0A382AYL8_9ZZZZ</name>
<dbReference type="AlphaFoldDB" id="A0A382AYL8"/>
<dbReference type="EMBL" id="UINC01027240">
    <property type="protein sequence ID" value="SVB06152.1"/>
    <property type="molecule type" value="Genomic_DNA"/>
</dbReference>
<feature type="non-terminal residue" evidence="2">
    <location>
        <position position="643"/>
    </location>
</feature>
<reference evidence="2" key="1">
    <citation type="submission" date="2018-05" db="EMBL/GenBank/DDBJ databases">
        <authorList>
            <person name="Lanie J.A."/>
            <person name="Ng W.-L."/>
            <person name="Kazmierczak K.M."/>
            <person name="Andrzejewski T.M."/>
            <person name="Davidsen T.M."/>
            <person name="Wayne K.J."/>
            <person name="Tettelin H."/>
            <person name="Glass J.I."/>
            <person name="Rusch D."/>
            <person name="Podicherti R."/>
            <person name="Tsui H.-C.T."/>
            <person name="Winkler M.E."/>
        </authorList>
    </citation>
    <scope>NUCLEOTIDE SEQUENCE</scope>
</reference>
<sequence length="643" mass="70649">MSLTHQLYVRVSTRLGPVLQAGQPIVLLVWLGLLGVSVCSGFWFDYPLVLGDMILPLPAVRRATFVLIAAAMAAYLGHFFLSSSGDRHCVVRPRQPVPSWWIGFSIISIAAICYLPAFPLDLYSGSRYLLQLHAVTEPWRLFDPRVIWSVQDNVGHYRPAGLAFTSAITQIGHGLLIPAAIALHTANALLVSRVAFIFWPANVQTALVAGALAVILPQALDTVLNPFNQPYLLLAFFYLASIVTFDAAVQKRRLLGLILSGLCFLAALVSSELAITLPFLLLGLTVMRRRFDLRTPFVMYGLLAFFVILGGYLLFYAGYASYSRDLGLGDARIGLVWPLNVKRMILATTYIPLWSFLFPIEELASPRTITREMWLIPVLALPLFWAVVLRIWRDERFIFGILAALATIGPAATFFDMQTVWGSQRHGYLAFLLLCVPYGFLLVKMAGQHEAERDGVHPTVWNRQKQVLMGRIAAVAVMASLVVLFGVQMRKFTGAGSLGGRVAAAVASTGSEWPEVGELHVVNTTEVPCWSGASLGTTDNFITTAVAWRIKAELHGSEAQASWPLDQVKGSYQAPQTVVVDGSGCERPDLLVAGTLSDPETEVQVRWAWERKLQNDVDAAMLANAGGGARPPEVRVAYWNDAR</sequence>
<organism evidence="2">
    <name type="scientific">marine metagenome</name>
    <dbReference type="NCBI Taxonomy" id="408172"/>
    <lineage>
        <taxon>unclassified sequences</taxon>
        <taxon>metagenomes</taxon>
        <taxon>ecological metagenomes</taxon>
    </lineage>
</organism>
<protein>
    <submittedName>
        <fullName evidence="2">Uncharacterized protein</fullName>
    </submittedName>
</protein>
<keyword evidence="1" id="KW-0472">Membrane</keyword>
<evidence type="ECO:0000256" key="1">
    <source>
        <dbReference type="SAM" id="Phobius"/>
    </source>
</evidence>
<feature type="transmembrane region" description="Helical" evidence="1">
    <location>
        <begin position="255"/>
        <end position="285"/>
    </location>
</feature>
<feature type="transmembrane region" description="Helical" evidence="1">
    <location>
        <begin position="427"/>
        <end position="447"/>
    </location>
</feature>
<feature type="transmembrane region" description="Helical" evidence="1">
    <location>
        <begin position="205"/>
        <end position="224"/>
    </location>
</feature>
<feature type="transmembrane region" description="Helical" evidence="1">
    <location>
        <begin position="373"/>
        <end position="391"/>
    </location>
</feature>
<proteinExistence type="predicted"/>
<feature type="transmembrane region" description="Helical" evidence="1">
    <location>
        <begin position="231"/>
        <end position="249"/>
    </location>
</feature>
<accession>A0A382AYL8</accession>
<feature type="transmembrane region" description="Helical" evidence="1">
    <location>
        <begin position="344"/>
        <end position="361"/>
    </location>
</feature>
<feature type="transmembrane region" description="Helical" evidence="1">
    <location>
        <begin position="467"/>
        <end position="487"/>
    </location>
</feature>
<feature type="transmembrane region" description="Helical" evidence="1">
    <location>
        <begin position="101"/>
        <end position="123"/>
    </location>
</feature>
<feature type="transmembrane region" description="Helical" evidence="1">
    <location>
        <begin position="64"/>
        <end position="81"/>
    </location>
</feature>
<keyword evidence="1" id="KW-1133">Transmembrane helix</keyword>
<keyword evidence="1" id="KW-0812">Transmembrane</keyword>
<gene>
    <name evidence="2" type="ORF">METZ01_LOCUS159006</name>
</gene>
<feature type="transmembrane region" description="Helical" evidence="1">
    <location>
        <begin position="297"/>
        <end position="319"/>
    </location>
</feature>
<feature type="transmembrane region" description="Helical" evidence="1">
    <location>
        <begin position="397"/>
        <end position="415"/>
    </location>
</feature>
<evidence type="ECO:0000313" key="2">
    <source>
        <dbReference type="EMBL" id="SVB06152.1"/>
    </source>
</evidence>
<feature type="transmembrane region" description="Helical" evidence="1">
    <location>
        <begin position="25"/>
        <end position="44"/>
    </location>
</feature>